<evidence type="ECO:0000256" key="3">
    <source>
        <dbReference type="SAM" id="MobiDB-lite"/>
    </source>
</evidence>
<sequence length="406" mass="43616">MVEQAAEGGLPMRKWPAPLRALWHAELPARGRQDLAFINALGLVAVLLCVPLDYSTGPQTFATGLVLRLGIVVPAYLLAIYAALRWSWPIRRLVSIVPPACFATVATFLGTFQSGAEMSSYLMGAALIVLMATAVLPLRAGMLSMMVGLSLIGMWTVWAALPLSPPVSGESGALLAYLTATMLVALALPIRTDRMKDRAFLSDLRSRFVSERLVAANAQLRELSHRDDLTGLPNRRYFQRIFGSALEDSIKRGDGLAVMMIDVDRFKHFNDSHGHLAGDRALRQVAGQLERQFAAPGCTVARYGGEEFIALVERCDAAHALALAETIRQAVEERPVLTGQGAKVPITLSIGVAMRESANTAAGDLVARADSALYDAKEAGRNRVQLAGEAPDGTTGQGRCRPASQA</sequence>
<reference evidence="6 7" key="1">
    <citation type="submission" date="2021-07" db="EMBL/GenBank/DDBJ databases">
        <title>Alteriqipengyuania abyssalis NZ-12B nov, sp.nov isolated from deep sea sponge in pacific ocean.</title>
        <authorList>
            <person name="Tareen S."/>
            <person name="Wink J."/>
        </authorList>
    </citation>
    <scope>NUCLEOTIDE SEQUENCE [LARGE SCALE GENOMIC DNA]</scope>
    <source>
        <strain evidence="6 7">NZ-12B</strain>
    </source>
</reference>
<protein>
    <recommendedName>
        <fullName evidence="1">diguanylate cyclase</fullName>
        <ecNumber evidence="1">2.7.7.65</ecNumber>
    </recommendedName>
</protein>
<dbReference type="NCBIfam" id="TIGR00254">
    <property type="entry name" value="GGDEF"/>
    <property type="match status" value="1"/>
</dbReference>
<keyword evidence="7" id="KW-1185">Reference proteome</keyword>
<keyword evidence="4" id="KW-1133">Transmembrane helix</keyword>
<proteinExistence type="predicted"/>
<dbReference type="SMART" id="SM00267">
    <property type="entry name" value="GGDEF"/>
    <property type="match status" value="1"/>
</dbReference>
<gene>
    <name evidence="6" type="ORF">KYN89_14850</name>
</gene>
<dbReference type="SUPFAM" id="SSF55073">
    <property type="entry name" value="Nucleotide cyclase"/>
    <property type="match status" value="1"/>
</dbReference>
<evidence type="ECO:0000259" key="5">
    <source>
        <dbReference type="PROSITE" id="PS50887"/>
    </source>
</evidence>
<dbReference type="Proteomes" id="UP000759298">
    <property type="component" value="Unassembled WGS sequence"/>
</dbReference>
<name>A0ABS7PGX2_9SPHN</name>
<dbReference type="InterPro" id="IPR043128">
    <property type="entry name" value="Rev_trsase/Diguanyl_cyclase"/>
</dbReference>
<evidence type="ECO:0000256" key="1">
    <source>
        <dbReference type="ARBA" id="ARBA00012528"/>
    </source>
</evidence>
<feature type="transmembrane region" description="Helical" evidence="4">
    <location>
        <begin position="118"/>
        <end position="136"/>
    </location>
</feature>
<evidence type="ECO:0000313" key="6">
    <source>
        <dbReference type="EMBL" id="MBY8338325.1"/>
    </source>
</evidence>
<accession>A0ABS7PGX2</accession>
<comment type="catalytic activity">
    <reaction evidence="2">
        <text>2 GTP = 3',3'-c-di-GMP + 2 diphosphate</text>
        <dbReference type="Rhea" id="RHEA:24898"/>
        <dbReference type="ChEBI" id="CHEBI:33019"/>
        <dbReference type="ChEBI" id="CHEBI:37565"/>
        <dbReference type="ChEBI" id="CHEBI:58805"/>
        <dbReference type="EC" id="2.7.7.65"/>
    </reaction>
</comment>
<organism evidence="6 7">
    <name type="scientific">Alteriqipengyuania abyssalis</name>
    <dbReference type="NCBI Taxonomy" id="2860200"/>
    <lineage>
        <taxon>Bacteria</taxon>
        <taxon>Pseudomonadati</taxon>
        <taxon>Pseudomonadota</taxon>
        <taxon>Alphaproteobacteria</taxon>
        <taxon>Sphingomonadales</taxon>
        <taxon>Erythrobacteraceae</taxon>
        <taxon>Alteriqipengyuania</taxon>
    </lineage>
</organism>
<evidence type="ECO:0000256" key="2">
    <source>
        <dbReference type="ARBA" id="ARBA00034247"/>
    </source>
</evidence>
<dbReference type="EC" id="2.7.7.65" evidence="1"/>
<feature type="transmembrane region" description="Helical" evidence="4">
    <location>
        <begin position="173"/>
        <end position="190"/>
    </location>
</feature>
<feature type="transmembrane region" description="Helical" evidence="4">
    <location>
        <begin position="93"/>
        <end position="112"/>
    </location>
</feature>
<dbReference type="PANTHER" id="PTHR45138:SF9">
    <property type="entry name" value="DIGUANYLATE CYCLASE DGCM-RELATED"/>
    <property type="match status" value="1"/>
</dbReference>
<keyword evidence="4" id="KW-0812">Transmembrane</keyword>
<evidence type="ECO:0000313" key="7">
    <source>
        <dbReference type="Proteomes" id="UP000759298"/>
    </source>
</evidence>
<comment type="caution">
    <text evidence="6">The sequence shown here is derived from an EMBL/GenBank/DDBJ whole genome shotgun (WGS) entry which is preliminary data.</text>
</comment>
<keyword evidence="4" id="KW-0472">Membrane</keyword>
<dbReference type="InterPro" id="IPR000160">
    <property type="entry name" value="GGDEF_dom"/>
</dbReference>
<dbReference type="Gene3D" id="3.30.70.270">
    <property type="match status" value="1"/>
</dbReference>
<dbReference type="InterPro" id="IPR029787">
    <property type="entry name" value="Nucleotide_cyclase"/>
</dbReference>
<dbReference type="EMBL" id="JAHWXP010000005">
    <property type="protein sequence ID" value="MBY8338325.1"/>
    <property type="molecule type" value="Genomic_DNA"/>
</dbReference>
<evidence type="ECO:0000256" key="4">
    <source>
        <dbReference type="SAM" id="Phobius"/>
    </source>
</evidence>
<feature type="domain" description="GGDEF" evidence="5">
    <location>
        <begin position="254"/>
        <end position="389"/>
    </location>
</feature>
<dbReference type="InterPro" id="IPR050469">
    <property type="entry name" value="Diguanylate_Cyclase"/>
</dbReference>
<feature type="transmembrane region" description="Helical" evidence="4">
    <location>
        <begin position="35"/>
        <end position="54"/>
    </location>
</feature>
<dbReference type="PROSITE" id="PS50887">
    <property type="entry name" value="GGDEF"/>
    <property type="match status" value="1"/>
</dbReference>
<dbReference type="CDD" id="cd01949">
    <property type="entry name" value="GGDEF"/>
    <property type="match status" value="1"/>
</dbReference>
<dbReference type="PANTHER" id="PTHR45138">
    <property type="entry name" value="REGULATORY COMPONENTS OF SENSORY TRANSDUCTION SYSTEM"/>
    <property type="match status" value="1"/>
</dbReference>
<feature type="transmembrane region" description="Helical" evidence="4">
    <location>
        <begin position="60"/>
        <end position="81"/>
    </location>
</feature>
<feature type="transmembrane region" description="Helical" evidence="4">
    <location>
        <begin position="143"/>
        <end position="161"/>
    </location>
</feature>
<feature type="region of interest" description="Disordered" evidence="3">
    <location>
        <begin position="384"/>
        <end position="406"/>
    </location>
</feature>
<dbReference type="Pfam" id="PF00990">
    <property type="entry name" value="GGDEF"/>
    <property type="match status" value="1"/>
</dbReference>